<dbReference type="OrthoDB" id="5243123at2"/>
<gene>
    <name evidence="3" type="ORF">CBW42_12455</name>
</gene>
<feature type="domain" description="Csm6 CARF" evidence="2">
    <location>
        <begin position="79"/>
        <end position="175"/>
    </location>
</feature>
<name>A0A252F182_9FIRM</name>
<accession>A0A252F182</accession>
<dbReference type="EMBL" id="NHOC01000014">
    <property type="protein sequence ID" value="OUM19585.1"/>
    <property type="molecule type" value="Genomic_DNA"/>
</dbReference>
<reference evidence="3 4" key="1">
    <citation type="submission" date="2017-05" db="EMBL/GenBank/DDBJ databases">
        <title>Butyricicoccus porcorum sp. nov. a butyrate-producing bacterium from the swine intestinal tract.</title>
        <authorList>
            <person name="Trachsel J."/>
            <person name="Humphrey S."/>
            <person name="Allen H.K."/>
        </authorList>
    </citation>
    <scope>NUCLEOTIDE SEQUENCE [LARGE SCALE GENOMIC DNA]</scope>
    <source>
        <strain evidence="3">BB10</strain>
    </source>
</reference>
<dbReference type="Proteomes" id="UP000194903">
    <property type="component" value="Unassembled WGS sequence"/>
</dbReference>
<dbReference type="InterPro" id="IPR053941">
    <property type="entry name" value="Csm6_HEPN"/>
</dbReference>
<proteinExistence type="predicted"/>
<dbReference type="Pfam" id="PF22208">
    <property type="entry name" value="Cas_Csm6_CARF"/>
    <property type="match status" value="1"/>
</dbReference>
<dbReference type="Pfam" id="PF09659">
    <property type="entry name" value="Cas_Csm6_HEPN"/>
    <property type="match status" value="1"/>
</dbReference>
<dbReference type="InterPro" id="IPR013489">
    <property type="entry name" value="CRISPR-assoc_prot_Csm6"/>
</dbReference>
<dbReference type="NCBIfam" id="TIGR02672">
    <property type="entry name" value="cas_csm6"/>
    <property type="match status" value="1"/>
</dbReference>
<sequence length="444" mass="51512">MKVLFSCVGTTDPIRGMHDGAMLHIMRHYRPDAVVMYVSPEMKAHDAKDNRYALAFESIQQRYPDYHPEIHRIDGDAVDVSEFDSFYEPFQKIVKDWSAQYPDAEILLNLSSGSTQMKMTMALLAMDLRYRTKGIQVKNFEQRSGTSERSSEDNYDIHAEIELNEDDDDASPNRCSEPDLFLIRRNEERQRVKAMLDQYDYKALEAMRDAIPADCRKLVRHLAHRSDYDFAQAEQLAENLPVPFCLFPMRPCKSWATKRAYREESEYLLCLELMQKTGALTNFVLRLNPLVLRLQQAYLKQICSFDCGQITIRKGSHVLISRDKIRALHPALETYLDQHFNIFRDNTDISIVFCNALLAYLGKADTEEGRLFTALEKLNQSQRNAAAHTLNNTTEQDIYDLIGFGSKKLVEKLEALIQEIYADLCDPKLFRIYDTCNEYIYQRL</sequence>
<dbReference type="AlphaFoldDB" id="A0A252F182"/>
<evidence type="ECO:0000259" key="1">
    <source>
        <dbReference type="Pfam" id="PF09659"/>
    </source>
</evidence>
<evidence type="ECO:0000259" key="2">
    <source>
        <dbReference type="Pfam" id="PF22208"/>
    </source>
</evidence>
<feature type="domain" description="Csm6 HEPN" evidence="1">
    <location>
        <begin position="265"/>
        <end position="440"/>
    </location>
</feature>
<evidence type="ECO:0000313" key="3">
    <source>
        <dbReference type="EMBL" id="OUM19585.1"/>
    </source>
</evidence>
<comment type="caution">
    <text evidence="3">The sequence shown here is derived from an EMBL/GenBank/DDBJ whole genome shotgun (WGS) entry which is preliminary data.</text>
</comment>
<evidence type="ECO:0000313" key="4">
    <source>
        <dbReference type="Proteomes" id="UP000194903"/>
    </source>
</evidence>
<evidence type="ECO:0008006" key="5">
    <source>
        <dbReference type="Google" id="ProtNLM"/>
    </source>
</evidence>
<dbReference type="InterPro" id="IPR053955">
    <property type="entry name" value="Csm6_CARF"/>
</dbReference>
<keyword evidence="4" id="KW-1185">Reference proteome</keyword>
<dbReference type="RefSeq" id="WP_087022107.1">
    <property type="nucleotide sequence ID" value="NZ_NHOC01000014.1"/>
</dbReference>
<organism evidence="3 4">
    <name type="scientific">Butyricicoccus porcorum</name>
    <dbReference type="NCBI Taxonomy" id="1945634"/>
    <lineage>
        <taxon>Bacteria</taxon>
        <taxon>Bacillati</taxon>
        <taxon>Bacillota</taxon>
        <taxon>Clostridia</taxon>
        <taxon>Eubacteriales</taxon>
        <taxon>Butyricicoccaceae</taxon>
        <taxon>Butyricicoccus</taxon>
    </lineage>
</organism>
<protein>
    <recommendedName>
        <fullName evidence="5">CRISPR-associated protein</fullName>
    </recommendedName>
</protein>